<proteinExistence type="predicted"/>
<evidence type="ECO:0000256" key="10">
    <source>
        <dbReference type="SAM" id="MobiDB-lite"/>
    </source>
</evidence>
<evidence type="ECO:0000256" key="6">
    <source>
        <dbReference type="ARBA" id="ARBA00023015"/>
    </source>
</evidence>
<dbReference type="PROSITE" id="PS50112">
    <property type="entry name" value="PAS"/>
    <property type="match status" value="2"/>
</dbReference>
<dbReference type="SUPFAM" id="SSF55785">
    <property type="entry name" value="PYP-like sensor domain (PAS domain)"/>
    <property type="match status" value="2"/>
</dbReference>
<keyword evidence="7" id="KW-0238">DNA-binding</keyword>
<evidence type="ECO:0000259" key="12">
    <source>
        <dbReference type="PROSITE" id="PS50888"/>
    </source>
</evidence>
<name>A0A8C9YNA5_SANLU</name>
<keyword evidence="8" id="KW-0804">Transcription</keyword>
<dbReference type="FunFam" id="3.30.450.20:FF:000017">
    <property type="entry name" value="SIM bHLH transcription factor 2"/>
    <property type="match status" value="1"/>
</dbReference>
<dbReference type="InterPro" id="IPR035965">
    <property type="entry name" value="PAS-like_dom_sf"/>
</dbReference>
<evidence type="ECO:0000256" key="3">
    <source>
        <dbReference type="ARBA" id="ARBA00022737"/>
    </source>
</evidence>
<dbReference type="GO" id="GO:0007399">
    <property type="term" value="P:nervous system development"/>
    <property type="evidence" value="ECO:0007669"/>
    <property type="project" value="UniProtKB-KW"/>
</dbReference>
<protein>
    <recommendedName>
        <fullName evidence="15">SIM bHLH transcription factor 2</fullName>
    </recommendedName>
</protein>
<sequence>MKEKCKNAAKTRREKENGEFYELAKLLPLPAAITSQLDKASIIRLTSSYLKMRAVFPDGLGDGWGQSTRFSPLDSMAKELGSHLLQTLDGFVFVVASDGKIMYISETASVHLGLSQVELTGNSIFEYIHPSDHDEMTAVLGLCQPPHHHFSPEYEIERSFFLRMKCVLAKRNAGLTCGGYKVIHCSGYLKVRQYMMDMALYESSYQTVGLVAVGHSLPPSGITEIKLHSNMFMFRASLDLKLIFLDTRVAELTGFEPQDLIEKTLYHHVHGCDIFHLRYAHHLLLVKGQVTTKYYRMLSKHGGWVWVQSYATIVHNSRSSRPHCIVSVNYVLTDIECKEMQLSEDQSRATKPGLGLPSTQDHRKHLRTKAVKMKPKPRAAPYPEVGLPLGLLSEQKVNRSSSLSPEAGQVSGCGPTYNLTLHYPYNHRHLDAQSQLPCSAPSSQLAQGGEGPGGDRALACPLLSGLVLGKAEQGGPLHSVGQPLPVQMALEQRRRRCMMEAPYSHPPRAAGDDRRMLIGMGVGVGLPAQAPYMSLNFHKVLGKHGSIKAPSQSPSSGSSPDSHREIPHYIGTSVIITNER</sequence>
<evidence type="ECO:0000256" key="7">
    <source>
        <dbReference type="ARBA" id="ARBA00023125"/>
    </source>
</evidence>
<feature type="region of interest" description="Disordered" evidence="10">
    <location>
        <begin position="343"/>
        <end position="364"/>
    </location>
</feature>
<dbReference type="GO" id="GO:0046983">
    <property type="term" value="F:protein dimerization activity"/>
    <property type="evidence" value="ECO:0007669"/>
    <property type="project" value="InterPro"/>
</dbReference>
<dbReference type="Gene3D" id="4.10.280.10">
    <property type="entry name" value="Helix-loop-helix DNA-binding domain"/>
    <property type="match status" value="1"/>
</dbReference>
<keyword evidence="4" id="KW-0221">Differentiation</keyword>
<dbReference type="Pfam" id="PF08447">
    <property type="entry name" value="PAS_3"/>
    <property type="match status" value="1"/>
</dbReference>
<dbReference type="InterPro" id="IPR036638">
    <property type="entry name" value="HLH_DNA-bd_sf"/>
</dbReference>
<evidence type="ECO:0000259" key="11">
    <source>
        <dbReference type="PROSITE" id="PS50112"/>
    </source>
</evidence>
<evidence type="ECO:0000256" key="1">
    <source>
        <dbReference type="ARBA" id="ARBA00004123"/>
    </source>
</evidence>
<dbReference type="PANTHER" id="PTHR23043">
    <property type="entry name" value="HYPOXIA-INDUCIBLE FACTOR 1 ALPHA"/>
    <property type="match status" value="1"/>
</dbReference>
<dbReference type="AlphaFoldDB" id="A0A8C9YNA5"/>
<dbReference type="GeneTree" id="ENSGT00940000159985"/>
<dbReference type="SMART" id="SM00091">
    <property type="entry name" value="PAS"/>
    <property type="match status" value="2"/>
</dbReference>
<evidence type="ECO:0000256" key="5">
    <source>
        <dbReference type="ARBA" id="ARBA00022902"/>
    </source>
</evidence>
<evidence type="ECO:0000256" key="9">
    <source>
        <dbReference type="ARBA" id="ARBA00023242"/>
    </source>
</evidence>
<dbReference type="GO" id="GO:0000977">
    <property type="term" value="F:RNA polymerase II transcription regulatory region sequence-specific DNA binding"/>
    <property type="evidence" value="ECO:0007669"/>
    <property type="project" value="TreeGrafter"/>
</dbReference>
<dbReference type="Pfam" id="PF00989">
    <property type="entry name" value="PAS"/>
    <property type="match status" value="1"/>
</dbReference>
<keyword evidence="6" id="KW-0805">Transcription regulation</keyword>
<gene>
    <name evidence="13" type="primary">sim2</name>
</gene>
<keyword evidence="5" id="KW-0524">Neurogenesis</keyword>
<evidence type="ECO:0008006" key="15">
    <source>
        <dbReference type="Google" id="ProtNLM"/>
    </source>
</evidence>
<dbReference type="Proteomes" id="UP000694568">
    <property type="component" value="Unplaced"/>
</dbReference>
<comment type="subcellular location">
    <subcellularLocation>
        <location evidence="1">Nucleus</location>
    </subcellularLocation>
</comment>
<feature type="domain" description="PAS" evidence="11">
    <location>
        <begin position="233"/>
        <end position="288"/>
    </location>
</feature>
<dbReference type="InterPro" id="IPR001610">
    <property type="entry name" value="PAC"/>
</dbReference>
<feature type="region of interest" description="Disordered" evidence="10">
    <location>
        <begin position="545"/>
        <end position="580"/>
    </location>
</feature>
<dbReference type="InterPro" id="IPR011598">
    <property type="entry name" value="bHLH_dom"/>
</dbReference>
<dbReference type="CDD" id="cd00130">
    <property type="entry name" value="PAS"/>
    <property type="match status" value="2"/>
</dbReference>
<accession>A0A8C9YNA5</accession>
<dbReference type="Pfam" id="PF23171">
    <property type="entry name" value="bHLH_HIF1A"/>
    <property type="match status" value="1"/>
</dbReference>
<dbReference type="SUPFAM" id="SSF47459">
    <property type="entry name" value="HLH, helix-loop-helix DNA-binding domain"/>
    <property type="match status" value="1"/>
</dbReference>
<reference evidence="13" key="2">
    <citation type="submission" date="2025-09" db="UniProtKB">
        <authorList>
            <consortium name="Ensembl"/>
        </authorList>
    </citation>
    <scope>IDENTIFICATION</scope>
</reference>
<feature type="domain" description="PAS" evidence="11">
    <location>
        <begin position="77"/>
        <end position="140"/>
    </location>
</feature>
<dbReference type="InterPro" id="IPR013655">
    <property type="entry name" value="PAS_fold_3"/>
</dbReference>
<dbReference type="GO" id="GO:0000981">
    <property type="term" value="F:DNA-binding transcription factor activity, RNA polymerase II-specific"/>
    <property type="evidence" value="ECO:0007669"/>
    <property type="project" value="TreeGrafter"/>
</dbReference>
<dbReference type="SMART" id="SM00086">
    <property type="entry name" value="PAC"/>
    <property type="match status" value="1"/>
</dbReference>
<organism evidence="13 14">
    <name type="scientific">Sander lucioperca</name>
    <name type="common">Pike-perch</name>
    <name type="synonym">Perca lucioperca</name>
    <dbReference type="NCBI Taxonomy" id="283035"/>
    <lineage>
        <taxon>Eukaryota</taxon>
        <taxon>Metazoa</taxon>
        <taxon>Chordata</taxon>
        <taxon>Craniata</taxon>
        <taxon>Vertebrata</taxon>
        <taxon>Euteleostomi</taxon>
        <taxon>Actinopterygii</taxon>
        <taxon>Neopterygii</taxon>
        <taxon>Teleostei</taxon>
        <taxon>Neoteleostei</taxon>
        <taxon>Acanthomorphata</taxon>
        <taxon>Eupercaria</taxon>
        <taxon>Perciformes</taxon>
        <taxon>Percoidei</taxon>
        <taxon>Percidae</taxon>
        <taxon>Luciopercinae</taxon>
        <taxon>Sander</taxon>
    </lineage>
</organism>
<dbReference type="PANTHER" id="PTHR23043:SF19">
    <property type="entry name" value="SINGLE-MINDED HOMOLOG 2"/>
    <property type="match status" value="1"/>
</dbReference>
<dbReference type="PROSITE" id="PS50888">
    <property type="entry name" value="BHLH"/>
    <property type="match status" value="1"/>
</dbReference>
<evidence type="ECO:0000313" key="13">
    <source>
        <dbReference type="Ensembl" id="ENSSLUP00000025078.1"/>
    </source>
</evidence>
<dbReference type="SMART" id="SM00353">
    <property type="entry name" value="HLH"/>
    <property type="match status" value="1"/>
</dbReference>
<evidence type="ECO:0000256" key="2">
    <source>
        <dbReference type="ARBA" id="ARBA00022473"/>
    </source>
</evidence>
<dbReference type="FunFam" id="3.30.450.20:FF:000047">
    <property type="entry name" value="SIM bHLH transcription factor 2"/>
    <property type="match status" value="1"/>
</dbReference>
<evidence type="ECO:0000256" key="8">
    <source>
        <dbReference type="ARBA" id="ARBA00023163"/>
    </source>
</evidence>
<dbReference type="GO" id="GO:0005634">
    <property type="term" value="C:nucleus"/>
    <property type="evidence" value="ECO:0007669"/>
    <property type="project" value="UniProtKB-SubCell"/>
</dbReference>
<feature type="compositionally biased region" description="Low complexity" evidence="10">
    <location>
        <begin position="550"/>
        <end position="560"/>
    </location>
</feature>
<keyword evidence="2" id="KW-0217">Developmental protein</keyword>
<dbReference type="Ensembl" id="ENSSLUT00000025885.1">
    <property type="protein sequence ID" value="ENSSLUP00000025078.1"/>
    <property type="gene ID" value="ENSSLUG00000011414.1"/>
</dbReference>
<keyword evidence="14" id="KW-1185">Reference proteome</keyword>
<keyword evidence="3" id="KW-0677">Repeat</keyword>
<evidence type="ECO:0000256" key="4">
    <source>
        <dbReference type="ARBA" id="ARBA00022782"/>
    </source>
</evidence>
<reference evidence="13" key="1">
    <citation type="submission" date="2025-08" db="UniProtKB">
        <authorList>
            <consortium name="Ensembl"/>
        </authorList>
    </citation>
    <scope>IDENTIFICATION</scope>
</reference>
<dbReference type="NCBIfam" id="TIGR00229">
    <property type="entry name" value="sensory_box"/>
    <property type="match status" value="1"/>
</dbReference>
<keyword evidence="9" id="KW-0539">Nucleus</keyword>
<dbReference type="InterPro" id="IPR000014">
    <property type="entry name" value="PAS"/>
</dbReference>
<dbReference type="InterPro" id="IPR013767">
    <property type="entry name" value="PAS_fold"/>
</dbReference>
<dbReference type="FunFam" id="4.10.280.10:FF:000007">
    <property type="entry name" value="single-minded homolog 1 isoform X1"/>
    <property type="match status" value="1"/>
</dbReference>
<feature type="domain" description="BHLH" evidence="12">
    <location>
        <begin position="1"/>
        <end position="53"/>
    </location>
</feature>
<evidence type="ECO:0000313" key="14">
    <source>
        <dbReference type="Proteomes" id="UP000694568"/>
    </source>
</evidence>
<dbReference type="Gene3D" id="3.30.450.20">
    <property type="entry name" value="PAS domain"/>
    <property type="match status" value="2"/>
</dbReference>
<dbReference type="GO" id="GO:0030154">
    <property type="term" value="P:cell differentiation"/>
    <property type="evidence" value="ECO:0007669"/>
    <property type="project" value="UniProtKB-KW"/>
</dbReference>